<dbReference type="InterPro" id="IPR021861">
    <property type="entry name" value="THO_THOC1"/>
</dbReference>
<dbReference type="Pfam" id="PF00625">
    <property type="entry name" value="Guanylate_kin"/>
    <property type="match status" value="1"/>
</dbReference>
<feature type="region of interest" description="Disordered" evidence="1">
    <location>
        <begin position="220"/>
        <end position="257"/>
    </location>
</feature>
<dbReference type="InterPro" id="IPR008145">
    <property type="entry name" value="GK/Ca_channel_bsu"/>
</dbReference>
<keyword evidence="4" id="KW-1185">Reference proteome</keyword>
<dbReference type="Gene3D" id="3.40.50.300">
    <property type="entry name" value="P-loop containing nucleotide triphosphate hydrolases"/>
    <property type="match status" value="1"/>
</dbReference>
<dbReference type="InterPro" id="IPR027417">
    <property type="entry name" value="P-loop_NTPase"/>
</dbReference>
<gene>
    <name evidence="3" type="ORF">QBC47DRAFT_331236</name>
</gene>
<dbReference type="Proteomes" id="UP001239445">
    <property type="component" value="Unassembled WGS sequence"/>
</dbReference>
<organism evidence="3 4">
    <name type="scientific">Echria macrotheca</name>
    <dbReference type="NCBI Taxonomy" id="438768"/>
    <lineage>
        <taxon>Eukaryota</taxon>
        <taxon>Fungi</taxon>
        <taxon>Dikarya</taxon>
        <taxon>Ascomycota</taxon>
        <taxon>Pezizomycotina</taxon>
        <taxon>Sordariomycetes</taxon>
        <taxon>Sordariomycetidae</taxon>
        <taxon>Sordariales</taxon>
        <taxon>Schizotheciaceae</taxon>
        <taxon>Echria</taxon>
    </lineage>
</organism>
<dbReference type="PROSITE" id="PS50052">
    <property type="entry name" value="GUANYLATE_KINASE_2"/>
    <property type="match status" value="1"/>
</dbReference>
<reference evidence="3" key="1">
    <citation type="submission" date="2023-06" db="EMBL/GenBank/DDBJ databases">
        <title>Genome-scale phylogeny and comparative genomics of the fungal order Sordariales.</title>
        <authorList>
            <consortium name="Lawrence Berkeley National Laboratory"/>
            <person name="Hensen N."/>
            <person name="Bonometti L."/>
            <person name="Westerberg I."/>
            <person name="Brannstrom I.O."/>
            <person name="Guillou S."/>
            <person name="Cros-Aarteil S."/>
            <person name="Calhoun S."/>
            <person name="Haridas S."/>
            <person name="Kuo A."/>
            <person name="Mondo S."/>
            <person name="Pangilinan J."/>
            <person name="Riley R."/>
            <person name="Labutti K."/>
            <person name="Andreopoulos B."/>
            <person name="Lipzen A."/>
            <person name="Chen C."/>
            <person name="Yanf M."/>
            <person name="Daum C."/>
            <person name="Ng V."/>
            <person name="Clum A."/>
            <person name="Steindorff A."/>
            <person name="Ohm R."/>
            <person name="Martin F."/>
            <person name="Silar P."/>
            <person name="Natvig D."/>
            <person name="Lalanne C."/>
            <person name="Gautier V."/>
            <person name="Ament-Velasquez S.L."/>
            <person name="Kruys A."/>
            <person name="Hutchinson M.I."/>
            <person name="Powell A.J."/>
            <person name="Barry K."/>
            <person name="Miller A.N."/>
            <person name="Grigoriev I.V."/>
            <person name="Debuchy R."/>
            <person name="Gladieux P."/>
            <person name="Thoren M.H."/>
            <person name="Johannesson H."/>
        </authorList>
    </citation>
    <scope>NUCLEOTIDE SEQUENCE</scope>
    <source>
        <strain evidence="3">PSN4</strain>
    </source>
</reference>
<dbReference type="PANTHER" id="PTHR13265:SF0">
    <property type="entry name" value="HPR1"/>
    <property type="match status" value="1"/>
</dbReference>
<evidence type="ECO:0000259" key="2">
    <source>
        <dbReference type="PROSITE" id="PS50052"/>
    </source>
</evidence>
<feature type="domain" description="Guanylate kinase-like" evidence="2">
    <location>
        <begin position="607"/>
        <end position="797"/>
    </location>
</feature>
<accession>A0AAJ0B598</accession>
<evidence type="ECO:0000313" key="3">
    <source>
        <dbReference type="EMBL" id="KAK1750648.1"/>
    </source>
</evidence>
<dbReference type="GO" id="GO:0000445">
    <property type="term" value="C:THO complex part of transcription export complex"/>
    <property type="evidence" value="ECO:0007669"/>
    <property type="project" value="TreeGrafter"/>
</dbReference>
<proteinExistence type="predicted"/>
<sequence>MPSATIDSHGIDAVADVGAFLEKLLEHAESVKPTTAVEPPLDKSDFGYFQDQLNRILGPQPSPKAGESADARKSQRFAIIETAVRDIFSNLIATVNIDSPSAVKIWNLLDILSILSDAEQCDPALLFWLVEELLDSQTIAGCRKVFDFLESRRERIVAKHFKQKQLVILRTCNELLRRLSRPLEPAFCGRVFIFMFQSFPLGDKSSVNLRGEYHVENVTDFDREPLPAEGTPDKMDVDTEDKTAKAGDGKKQPDQPLDPDALYLTFWSLQETFNQPKKLFEGPDFAAFKSGLEATMATFRSIKPEQSSRSKEKLDKQVEENSGSLNRKKAEGELEDELAGSFNPKYLTSRDLFKLEISDLAFRRNILVQALIIMDFLLALSPKAKEKLSNLKNINKSVAYSEQVLSDEDARWAADMKRGISDYLKQGSEGPYFFRMVETVLSRDKNWVRWKIEGCPSIELPPVSPETFNEVRQATAKLAGTRRLRATPMGSLSLDFLEDEDETSAMDRLKSKERYELPELSSYKRGIAEDDLEIDMPTSNQSKLAAIEAKASKTWRALRIARGFKLAAFDKIESEDNIDVIFEETPATDEVDMSDVAAGDAIFPEDFRPVVLVDAASRTSRLASDLMAKYPGTFTKVPSHVTRKPEEGESNGKGYYFVDSQKFNVMRDGDQFLAYNEDGDWCSGISRRTVESISENGKVPLLVLDHDVSGMPVVGVAELTGKQGAQQVKDNGFSARFIFVRPPVSDILEGQLRDSGLGEAEARKAAESANKLVEQASTGELFDTIVDPDLGSFESVIFGPVLNGTGPKAEGQAEDVTMDDAGAKAN</sequence>
<evidence type="ECO:0000256" key="1">
    <source>
        <dbReference type="SAM" id="MobiDB-lite"/>
    </source>
</evidence>
<feature type="region of interest" description="Disordered" evidence="1">
    <location>
        <begin position="806"/>
        <end position="826"/>
    </location>
</feature>
<dbReference type="InterPro" id="IPR008144">
    <property type="entry name" value="Guanylate_kin-like_dom"/>
</dbReference>
<evidence type="ECO:0000313" key="4">
    <source>
        <dbReference type="Proteomes" id="UP001239445"/>
    </source>
</evidence>
<feature type="compositionally biased region" description="Basic and acidic residues" evidence="1">
    <location>
        <begin position="220"/>
        <end position="253"/>
    </location>
</feature>
<feature type="compositionally biased region" description="Basic and acidic residues" evidence="1">
    <location>
        <begin position="302"/>
        <end position="319"/>
    </location>
</feature>
<dbReference type="SMART" id="SM00072">
    <property type="entry name" value="GuKc"/>
    <property type="match status" value="1"/>
</dbReference>
<feature type="region of interest" description="Disordered" evidence="1">
    <location>
        <begin position="300"/>
        <end position="334"/>
    </location>
</feature>
<dbReference type="AlphaFoldDB" id="A0AAJ0B598"/>
<dbReference type="Pfam" id="PF11957">
    <property type="entry name" value="efThoc1"/>
    <property type="match status" value="1"/>
</dbReference>
<protein>
    <submittedName>
        <fullName evidence="3">THO complex subunit 1</fullName>
    </submittedName>
</protein>
<comment type="caution">
    <text evidence="3">The sequence shown here is derived from an EMBL/GenBank/DDBJ whole genome shotgun (WGS) entry which is preliminary data.</text>
</comment>
<dbReference type="PANTHER" id="PTHR13265">
    <property type="entry name" value="THO COMPLEX SUBUNIT 1"/>
    <property type="match status" value="1"/>
</dbReference>
<dbReference type="SUPFAM" id="SSF52540">
    <property type="entry name" value="P-loop containing nucleoside triphosphate hydrolases"/>
    <property type="match status" value="1"/>
</dbReference>
<dbReference type="GO" id="GO:0006406">
    <property type="term" value="P:mRNA export from nucleus"/>
    <property type="evidence" value="ECO:0007669"/>
    <property type="project" value="TreeGrafter"/>
</dbReference>
<dbReference type="EMBL" id="MU839845">
    <property type="protein sequence ID" value="KAK1750648.1"/>
    <property type="molecule type" value="Genomic_DNA"/>
</dbReference>
<name>A0AAJ0B598_9PEZI</name>